<feature type="domain" description="Rhodanese" evidence="13">
    <location>
        <begin position="660"/>
        <end position="806"/>
    </location>
</feature>
<feature type="region of interest" description="Disordered" evidence="11">
    <location>
        <begin position="972"/>
        <end position="1065"/>
    </location>
</feature>
<feature type="compositionally biased region" description="Pro residues" evidence="11">
    <location>
        <begin position="70"/>
        <end position="85"/>
    </location>
</feature>
<evidence type="ECO:0000256" key="6">
    <source>
        <dbReference type="ARBA" id="ARBA00022490"/>
    </source>
</evidence>
<dbReference type="GO" id="GO:0042147">
    <property type="term" value="P:retrograde transport, endosome to Golgi"/>
    <property type="evidence" value="ECO:0007669"/>
    <property type="project" value="InterPro"/>
</dbReference>
<keyword evidence="9" id="KW-0966">Cell projection</keyword>
<dbReference type="InterPro" id="IPR000195">
    <property type="entry name" value="Rab-GAP-TBC_dom"/>
</dbReference>
<accession>A0AAV2Z200</accession>
<protein>
    <recommendedName>
        <fullName evidence="4">TBC1 domain family member 23</fullName>
    </recommendedName>
</protein>
<feature type="compositionally biased region" description="Polar residues" evidence="11">
    <location>
        <begin position="836"/>
        <end position="855"/>
    </location>
</feature>
<evidence type="ECO:0000256" key="7">
    <source>
        <dbReference type="ARBA" id="ARBA00023034"/>
    </source>
</evidence>
<feature type="compositionally biased region" description="Pro residues" evidence="11">
    <location>
        <begin position="135"/>
        <end position="145"/>
    </location>
</feature>
<sequence length="1350" mass="145011">MASDFDDIFGDLKEDTNVRPATATDDASHYGGSDPLGGKPSADKPAVGADDDFLSWLDDGAPSAAAAPPARTPTPPPPAPEPPASVAPTEKTRSGSHLPAASAPAPTRVDSYPPPAAAPEPPAQFDISLDDDEPAPPPAAAPEPPAQFDIDLDEPAATPPPPAPTQPAEVAPLPAPMSMHVNPPPAAPPAHAAPATQAFSLDDDDDDLDKIIENATKKPAPASGSRDSSHSALQARGHKPAQESAIDCPAARKTFLETGSITATSRLAVWKHAIQGGGAKEAVSMYAVQTTPLDLPSQALLRKDVESMCATVFRSATHAEAMKASGDGADSAELLFIDNAEILLTYTCKKLGFDYCAGMASTFAPLAAVSGSDPLRLEVIETLTAVCHRVLPHLRQQHGLRDIALVRRPFLKWLLLYHAPAMAFHLDQHFHHWIDDDGGVIPDTWLASMFETEHEPDVDALVRIWDCCLLIESATVDPSCMMVFIITHLIMRAEKKLLRMAGEQLRHCMGQTLADALKDKSDQFVPSVVKLVHNTPPDFSARLRDASNLPPPEPAAATAGADAAAAKPTSKGFSLIAASTNGVKELSSMMIDVPTKLLLRPLSMLSPTKDDAGNAAVAASQELFNQLLREDGGASITMKLPVSTVIPQVFHSFQAHVEGEKIRYFLVDCRASDEARQGQIPTAFHFDPDAVTDPKVLDQVQATLNPMKNSVHLCVMGYGYGHVARELKRELTKAEAAAATGSTATASSAVAASPFSLQENFFEAYAKDISRVNATVLYLTRQCFPYVSVLEGGYAEAHEHLYHSDKFELHDLLDHDSAQCLLCQHERTQAPPPAAVQSQPTRRDSSTNSQTSTGATDDGQKVRDLDARSLFDAHTQSNSYFSGLTGALKTSGKTLMSPADSLKDGTKWLMKKASDSKSGGASPGGSGGASSPSALPKFGKLRSSLSHLGAEGLDLLKKEADHAVSMKNQMKKAFGASSGSSKPSSSTPTAPTSHHGAAAGGAASAGHAERNASFQKSEEEVFTIDDDDEEEQDDFVGGGNARTASSSSFSGSARGDSFGSNSGDAPSLHEIQKGCIKDLRKGMRISRLQMLPCVESPFFSGYKKKKLPPATNGAPVRASMLPRFIVIAEGHIVVLKAERKVDDVYVVKSCHKFAHLARMTCLKKNALMVTLYYKWKNDGGDVVEKRNAYEVQQRDEFIKGIAMSDKKRESMASKIDEVARNQIWREQLKTEYIMESPLTPFQLNAKTLSAITQKPTLTHPADFAKGQEDKETLEIAAKMRDIMKRPNEKYPMPLTESQRVGWLHENALKGIRADMQQRMFKGRGSCDVIKFADTYCTMAGCSPFADKSTR</sequence>
<evidence type="ECO:0000256" key="10">
    <source>
        <dbReference type="ARBA" id="ARBA00034777"/>
    </source>
</evidence>
<dbReference type="SUPFAM" id="SSF52821">
    <property type="entry name" value="Rhodanese/Cell cycle control phosphatase"/>
    <property type="match status" value="1"/>
</dbReference>
<feature type="compositionally biased region" description="Acidic residues" evidence="11">
    <location>
        <begin position="1020"/>
        <end position="1034"/>
    </location>
</feature>
<dbReference type="InterPro" id="IPR001763">
    <property type="entry name" value="Rhodanese-like_dom"/>
</dbReference>
<evidence type="ECO:0000256" key="3">
    <source>
        <dbReference type="ARBA" id="ARBA00004601"/>
    </source>
</evidence>
<dbReference type="InterPro" id="IPR039755">
    <property type="entry name" value="TBC1D23"/>
</dbReference>
<dbReference type="GO" id="GO:0099041">
    <property type="term" value="P:vesicle tethering to Golgi"/>
    <property type="evidence" value="ECO:0007669"/>
    <property type="project" value="TreeGrafter"/>
</dbReference>
<dbReference type="GO" id="GO:0005829">
    <property type="term" value="C:cytosol"/>
    <property type="evidence" value="ECO:0007669"/>
    <property type="project" value="GOC"/>
</dbReference>
<dbReference type="Gene3D" id="3.40.250.10">
    <property type="entry name" value="Rhodanese-like domain"/>
    <property type="match status" value="1"/>
</dbReference>
<keyword evidence="6" id="KW-0963">Cytoplasm</keyword>
<organism evidence="14 15">
    <name type="scientific">Lagenidium giganteum</name>
    <dbReference type="NCBI Taxonomy" id="4803"/>
    <lineage>
        <taxon>Eukaryota</taxon>
        <taxon>Sar</taxon>
        <taxon>Stramenopiles</taxon>
        <taxon>Oomycota</taxon>
        <taxon>Peronosporomycetes</taxon>
        <taxon>Pythiales</taxon>
        <taxon>Pythiaceae</taxon>
    </lineage>
</organism>
<feature type="region of interest" description="Disordered" evidence="11">
    <location>
        <begin position="1"/>
        <end position="194"/>
    </location>
</feature>
<evidence type="ECO:0000259" key="12">
    <source>
        <dbReference type="PROSITE" id="PS50086"/>
    </source>
</evidence>
<evidence type="ECO:0000256" key="1">
    <source>
        <dbReference type="ARBA" id="ARBA00004138"/>
    </source>
</evidence>
<feature type="region of interest" description="Disordered" evidence="11">
    <location>
        <begin position="215"/>
        <end position="246"/>
    </location>
</feature>
<dbReference type="PANTHER" id="PTHR13297:SF5">
    <property type="entry name" value="TBC1 DOMAIN FAMILY MEMBER 23"/>
    <property type="match status" value="1"/>
</dbReference>
<evidence type="ECO:0000256" key="11">
    <source>
        <dbReference type="SAM" id="MobiDB-lite"/>
    </source>
</evidence>
<evidence type="ECO:0000313" key="15">
    <source>
        <dbReference type="Proteomes" id="UP001146120"/>
    </source>
</evidence>
<gene>
    <name evidence="14" type="ORF">N0F65_001300</name>
</gene>
<evidence type="ECO:0000256" key="8">
    <source>
        <dbReference type="ARBA" id="ARBA00023212"/>
    </source>
</evidence>
<keyword evidence="5" id="KW-0217">Developmental protein</keyword>
<name>A0AAV2Z200_9STRA</name>
<dbReference type="InterPro" id="IPR029214">
    <property type="entry name" value="CFAP144"/>
</dbReference>
<evidence type="ECO:0000256" key="2">
    <source>
        <dbReference type="ARBA" id="ARBA00004245"/>
    </source>
</evidence>
<feature type="compositionally biased region" description="Low complexity" evidence="11">
    <location>
        <begin position="1041"/>
        <end position="1060"/>
    </location>
</feature>
<feature type="region of interest" description="Disordered" evidence="11">
    <location>
        <begin position="911"/>
        <end position="935"/>
    </location>
</feature>
<dbReference type="Proteomes" id="UP001146120">
    <property type="component" value="Unassembled WGS sequence"/>
</dbReference>
<keyword evidence="8" id="KW-0206">Cytoskeleton</keyword>
<reference evidence="14" key="1">
    <citation type="submission" date="2022-11" db="EMBL/GenBank/DDBJ databases">
        <authorList>
            <person name="Morgan W.R."/>
            <person name="Tartar A."/>
        </authorList>
    </citation>
    <scope>NUCLEOTIDE SEQUENCE</scope>
    <source>
        <strain evidence="14">ARSEF 373</strain>
    </source>
</reference>
<dbReference type="GO" id="GO:0005929">
    <property type="term" value="C:cilium"/>
    <property type="evidence" value="ECO:0007669"/>
    <property type="project" value="UniProtKB-SubCell"/>
</dbReference>
<proteinExistence type="inferred from homology"/>
<dbReference type="PROSITE" id="PS50206">
    <property type="entry name" value="RHODANESE_3"/>
    <property type="match status" value="1"/>
</dbReference>
<evidence type="ECO:0000256" key="5">
    <source>
        <dbReference type="ARBA" id="ARBA00022473"/>
    </source>
</evidence>
<keyword evidence="7" id="KW-0333">Golgi apparatus</keyword>
<comment type="similarity">
    <text evidence="10">Belongs to the CFAP144 family.</text>
</comment>
<evidence type="ECO:0000256" key="4">
    <source>
        <dbReference type="ARBA" id="ARBA00014207"/>
    </source>
</evidence>
<evidence type="ECO:0000256" key="9">
    <source>
        <dbReference type="ARBA" id="ARBA00023273"/>
    </source>
</evidence>
<dbReference type="PROSITE" id="PS50086">
    <property type="entry name" value="TBC_RABGAP"/>
    <property type="match status" value="1"/>
</dbReference>
<evidence type="ECO:0000259" key="13">
    <source>
        <dbReference type="PROSITE" id="PS50206"/>
    </source>
</evidence>
<feature type="region of interest" description="Disordered" evidence="11">
    <location>
        <begin position="829"/>
        <end position="863"/>
    </location>
</feature>
<feature type="compositionally biased region" description="Pro residues" evidence="11">
    <location>
        <begin position="112"/>
        <end position="122"/>
    </location>
</feature>
<comment type="caution">
    <text evidence="14">The sequence shown here is derived from an EMBL/GenBank/DDBJ whole genome shotgun (WGS) entry which is preliminary data.</text>
</comment>
<reference evidence="14" key="2">
    <citation type="journal article" date="2023" name="Microbiol Resour">
        <title>Decontamination and Annotation of the Draft Genome Sequence of the Oomycete Lagenidium giganteum ARSEF 373.</title>
        <authorList>
            <person name="Morgan W.R."/>
            <person name="Tartar A."/>
        </authorList>
    </citation>
    <scope>NUCLEOTIDE SEQUENCE</scope>
    <source>
        <strain evidence="14">ARSEF 373</strain>
    </source>
</reference>
<feature type="domain" description="Rab-GAP TBC" evidence="12">
    <location>
        <begin position="260"/>
        <end position="472"/>
    </location>
</feature>
<dbReference type="GO" id="GO:0005802">
    <property type="term" value="C:trans-Golgi network"/>
    <property type="evidence" value="ECO:0007669"/>
    <property type="project" value="TreeGrafter"/>
</dbReference>
<dbReference type="InterPro" id="IPR036873">
    <property type="entry name" value="Rhodanese-like_dom_sf"/>
</dbReference>
<feature type="region of interest" description="Disordered" evidence="11">
    <location>
        <begin position="544"/>
        <end position="563"/>
    </location>
</feature>
<comment type="subcellular location">
    <subcellularLocation>
        <location evidence="1">Cell projection</location>
        <location evidence="1">Cilium</location>
    </subcellularLocation>
    <subcellularLocation>
        <location evidence="2">Cytoplasm</location>
        <location evidence="2">Cytoskeleton</location>
    </subcellularLocation>
    <subcellularLocation>
        <location evidence="3">Golgi apparatus</location>
        <location evidence="3">trans-Golgi network</location>
    </subcellularLocation>
</comment>
<evidence type="ECO:0000313" key="14">
    <source>
        <dbReference type="EMBL" id="DAZ99791.1"/>
    </source>
</evidence>
<dbReference type="EMBL" id="DAKRPA010000076">
    <property type="protein sequence ID" value="DAZ99791.1"/>
    <property type="molecule type" value="Genomic_DNA"/>
</dbReference>
<feature type="compositionally biased region" description="Low complexity" evidence="11">
    <location>
        <begin position="972"/>
        <end position="1006"/>
    </location>
</feature>
<keyword evidence="15" id="KW-1185">Reference proteome</keyword>
<dbReference type="PANTHER" id="PTHR13297">
    <property type="entry name" value="TBC1 DOMAIN FAMILY MEMBER 23-RELATED"/>
    <property type="match status" value="1"/>
</dbReference>
<dbReference type="GO" id="GO:0005856">
    <property type="term" value="C:cytoskeleton"/>
    <property type="evidence" value="ECO:0007669"/>
    <property type="project" value="UniProtKB-SubCell"/>
</dbReference>
<dbReference type="Pfam" id="PF14886">
    <property type="entry name" value="FAM183"/>
    <property type="match status" value="1"/>
</dbReference>